<proteinExistence type="inferred from homology"/>
<dbReference type="PANTHER" id="PTHR23500:SF424">
    <property type="entry name" value="POLYOL TRANSPORTER 5"/>
    <property type="match status" value="1"/>
</dbReference>
<keyword evidence="3" id="KW-0813">Transport</keyword>
<dbReference type="GO" id="GO:0015144">
    <property type="term" value="F:carbohydrate transmembrane transporter activity"/>
    <property type="evidence" value="ECO:0007669"/>
    <property type="project" value="InterPro"/>
</dbReference>
<dbReference type="Pfam" id="PF00083">
    <property type="entry name" value="Sugar_tr"/>
    <property type="match status" value="1"/>
</dbReference>
<sequence>MREQVFSSTNVKNNLEDSSTSSVFQCYNSSCSVFSSPCSHSPLSDRRHTIVISGVIFFIGAILMGLSTNYTFLMCDHFVAGIGVCYALTIAPVYSAEVSSASSRSFLMSFPDRRQWRALVLLGSLTPQRTFLKAIFAFYIHKRSVNQVLELLIEFRCKPNRVSSNRAAVEAEGEEVYNKDGVELEK</sequence>
<evidence type="ECO:0000313" key="9">
    <source>
        <dbReference type="Proteomes" id="UP000290289"/>
    </source>
</evidence>
<keyword evidence="6 7" id="KW-0472">Membrane</keyword>
<organism evidence="8 9">
    <name type="scientific">Malus domestica</name>
    <name type="common">Apple</name>
    <name type="synonym">Pyrus malus</name>
    <dbReference type="NCBI Taxonomy" id="3750"/>
    <lineage>
        <taxon>Eukaryota</taxon>
        <taxon>Viridiplantae</taxon>
        <taxon>Streptophyta</taxon>
        <taxon>Embryophyta</taxon>
        <taxon>Tracheophyta</taxon>
        <taxon>Spermatophyta</taxon>
        <taxon>Magnoliopsida</taxon>
        <taxon>eudicotyledons</taxon>
        <taxon>Gunneridae</taxon>
        <taxon>Pentapetalae</taxon>
        <taxon>rosids</taxon>
        <taxon>fabids</taxon>
        <taxon>Rosales</taxon>
        <taxon>Rosaceae</taxon>
        <taxon>Amygdaloideae</taxon>
        <taxon>Maleae</taxon>
        <taxon>Malus</taxon>
    </lineage>
</organism>
<dbReference type="EMBL" id="RDQH01000337">
    <property type="protein sequence ID" value="RXH83216.1"/>
    <property type="molecule type" value="Genomic_DNA"/>
</dbReference>
<dbReference type="GO" id="GO:0016020">
    <property type="term" value="C:membrane"/>
    <property type="evidence" value="ECO:0007669"/>
    <property type="project" value="UniProtKB-SubCell"/>
</dbReference>
<dbReference type="SUPFAM" id="SSF103473">
    <property type="entry name" value="MFS general substrate transporter"/>
    <property type="match status" value="1"/>
</dbReference>
<evidence type="ECO:0000256" key="2">
    <source>
        <dbReference type="ARBA" id="ARBA00010992"/>
    </source>
</evidence>
<protein>
    <recommendedName>
        <fullName evidence="10">Major facilitator superfamily (MFS) profile domain-containing protein</fullName>
    </recommendedName>
</protein>
<dbReference type="AlphaFoldDB" id="A0A498IIN7"/>
<comment type="caution">
    <text evidence="8">The sequence shown here is derived from an EMBL/GenBank/DDBJ whole genome shotgun (WGS) entry which is preliminary data.</text>
</comment>
<dbReference type="Proteomes" id="UP000290289">
    <property type="component" value="Chromosome 11"/>
</dbReference>
<feature type="transmembrane region" description="Helical" evidence="7">
    <location>
        <begin position="78"/>
        <end position="97"/>
    </location>
</feature>
<keyword evidence="5 7" id="KW-1133">Transmembrane helix</keyword>
<reference evidence="8 9" key="1">
    <citation type="submission" date="2018-10" db="EMBL/GenBank/DDBJ databases">
        <title>A high-quality apple genome assembly.</title>
        <authorList>
            <person name="Hu J."/>
        </authorList>
    </citation>
    <scope>NUCLEOTIDE SEQUENCE [LARGE SCALE GENOMIC DNA]</scope>
    <source>
        <strain evidence="9">cv. HFTH1</strain>
        <tissue evidence="8">Young leaf</tissue>
    </source>
</reference>
<dbReference type="InterPro" id="IPR005828">
    <property type="entry name" value="MFS_sugar_transport-like"/>
</dbReference>
<feature type="transmembrane region" description="Helical" evidence="7">
    <location>
        <begin position="50"/>
        <end position="72"/>
    </location>
</feature>
<comment type="subcellular location">
    <subcellularLocation>
        <location evidence="1">Membrane</location>
    </subcellularLocation>
</comment>
<keyword evidence="4 7" id="KW-0812">Transmembrane</keyword>
<evidence type="ECO:0008006" key="10">
    <source>
        <dbReference type="Google" id="ProtNLM"/>
    </source>
</evidence>
<evidence type="ECO:0000256" key="3">
    <source>
        <dbReference type="ARBA" id="ARBA00022448"/>
    </source>
</evidence>
<evidence type="ECO:0000256" key="7">
    <source>
        <dbReference type="SAM" id="Phobius"/>
    </source>
</evidence>
<dbReference type="InterPro" id="IPR036259">
    <property type="entry name" value="MFS_trans_sf"/>
</dbReference>
<evidence type="ECO:0000256" key="4">
    <source>
        <dbReference type="ARBA" id="ARBA00022692"/>
    </source>
</evidence>
<dbReference type="InterPro" id="IPR045262">
    <property type="entry name" value="STP/PLT_plant"/>
</dbReference>
<evidence type="ECO:0000256" key="5">
    <source>
        <dbReference type="ARBA" id="ARBA00022989"/>
    </source>
</evidence>
<name>A0A498IIN7_MALDO</name>
<gene>
    <name evidence="8" type="ORF">DVH24_003714</name>
</gene>
<dbReference type="PANTHER" id="PTHR23500">
    <property type="entry name" value="SOLUTE CARRIER FAMILY 2, FACILITATED GLUCOSE TRANSPORTER"/>
    <property type="match status" value="1"/>
</dbReference>
<comment type="similarity">
    <text evidence="2">Belongs to the major facilitator superfamily. Sugar transporter (TC 2.A.1.1) family.</text>
</comment>
<keyword evidence="9" id="KW-1185">Reference proteome</keyword>
<evidence type="ECO:0000256" key="1">
    <source>
        <dbReference type="ARBA" id="ARBA00004370"/>
    </source>
</evidence>
<evidence type="ECO:0000313" key="8">
    <source>
        <dbReference type="EMBL" id="RXH83216.1"/>
    </source>
</evidence>
<dbReference type="Gene3D" id="1.20.1250.20">
    <property type="entry name" value="MFS general substrate transporter like domains"/>
    <property type="match status" value="1"/>
</dbReference>
<evidence type="ECO:0000256" key="6">
    <source>
        <dbReference type="ARBA" id="ARBA00023136"/>
    </source>
</evidence>
<accession>A0A498IIN7</accession>